<dbReference type="GO" id="GO:0008168">
    <property type="term" value="F:methyltransferase activity"/>
    <property type="evidence" value="ECO:0007669"/>
    <property type="project" value="UniProtKB-KW"/>
</dbReference>
<dbReference type="STRING" id="390270.SAMN04488005_1293"/>
<accession>A0A1I6G9Z0</accession>
<dbReference type="Pfam" id="PF08484">
    <property type="entry name" value="Methyltransf_14"/>
    <property type="match status" value="1"/>
</dbReference>
<dbReference type="Gene3D" id="6.20.50.110">
    <property type="entry name" value="Methyltransferase, zinc-binding domain"/>
    <property type="match status" value="1"/>
</dbReference>
<keyword evidence="4" id="KW-1185">Reference proteome</keyword>
<dbReference type="InterPro" id="IPR013691">
    <property type="entry name" value="MeTrfase_14"/>
</dbReference>
<keyword evidence="3" id="KW-0489">Methyltransferase</keyword>
<dbReference type="RefSeq" id="WP_090197846.1">
    <property type="nucleotide sequence ID" value="NZ_FOYP01000001.1"/>
</dbReference>
<dbReference type="PANTHER" id="PTHR43861">
    <property type="entry name" value="TRANS-ACONITATE 2-METHYLTRANSFERASE-RELATED"/>
    <property type="match status" value="1"/>
</dbReference>
<keyword evidence="3" id="KW-0808">Transferase</keyword>
<proteinExistence type="predicted"/>
<gene>
    <name evidence="3" type="ORF">SAMN04488005_1293</name>
</gene>
<dbReference type="EMBL" id="FOYP01000001">
    <property type="protein sequence ID" value="SFR38887.1"/>
    <property type="molecule type" value="Genomic_DNA"/>
</dbReference>
<evidence type="ECO:0000259" key="2">
    <source>
        <dbReference type="Pfam" id="PF08484"/>
    </source>
</evidence>
<evidence type="ECO:0000313" key="3">
    <source>
        <dbReference type="EMBL" id="SFR38887.1"/>
    </source>
</evidence>
<dbReference type="OrthoDB" id="9815644at2"/>
<evidence type="ECO:0000259" key="1">
    <source>
        <dbReference type="Pfam" id="PF08421"/>
    </source>
</evidence>
<feature type="domain" description="C-methyltransferase" evidence="2">
    <location>
        <begin position="254"/>
        <end position="408"/>
    </location>
</feature>
<name>A0A1I6G9Z0_9RHOB</name>
<dbReference type="InterPro" id="IPR029063">
    <property type="entry name" value="SAM-dependent_MTases_sf"/>
</dbReference>
<sequence>MTPIAPHVSLDCCRSCAAAPLHVLHRFGATPIADRLVDPNDAGKDMRAPLTFVLCPDCGLAQIQETVEPRILFHEEYPYYSSVSNALSQYFRQSAETLIAKLDLDGSSRVMEAASNDGYLLRCFKEAGIPVLGIDPSDGPVDVARSKGIETIHGFFTAARAREIAADGPPADLFLANNVLAHVADPNDFVAGIAEVLSEDGIAVLEFAYLLDLVDNCAFDTIYHQHLLYLSLTAVQPIFERNGLYLNDAERTAVHGGSMRITVGRTQSRTPELERLLAVEKARNVGDPAFFAPLLARMAELKSAFRAMLDDYRARGVQLAGFGAAAKATTLLHHFDVKRSDIVYIADKSTWKQGLAMPGTRIPIVAPDEIDETRIGALVIFAWNFANEIMTENASFADNERAFIVPIPDLIVTRGAHMRAAL</sequence>
<dbReference type="InterPro" id="IPR013630">
    <property type="entry name" value="Methyltransf_Zn-bd_dom_put"/>
</dbReference>
<dbReference type="Gene3D" id="3.40.50.720">
    <property type="entry name" value="NAD(P)-binding Rossmann-like Domain"/>
    <property type="match status" value="1"/>
</dbReference>
<dbReference type="Proteomes" id="UP000199478">
    <property type="component" value="Unassembled WGS sequence"/>
</dbReference>
<dbReference type="Gene3D" id="3.40.50.150">
    <property type="entry name" value="Vaccinia Virus protein VP39"/>
    <property type="match status" value="1"/>
</dbReference>
<organism evidence="3 4">
    <name type="scientific">Yoonia tamlensis</name>
    <dbReference type="NCBI Taxonomy" id="390270"/>
    <lineage>
        <taxon>Bacteria</taxon>
        <taxon>Pseudomonadati</taxon>
        <taxon>Pseudomonadota</taxon>
        <taxon>Alphaproteobacteria</taxon>
        <taxon>Rhodobacterales</taxon>
        <taxon>Paracoccaceae</taxon>
        <taxon>Yoonia</taxon>
    </lineage>
</organism>
<reference evidence="4" key="1">
    <citation type="submission" date="2016-10" db="EMBL/GenBank/DDBJ databases">
        <authorList>
            <person name="Varghese N."/>
            <person name="Submissions S."/>
        </authorList>
    </citation>
    <scope>NUCLEOTIDE SEQUENCE [LARGE SCALE GENOMIC DNA]</scope>
    <source>
        <strain evidence="4">DSM 26879</strain>
    </source>
</reference>
<dbReference type="InterPro" id="IPR038576">
    <property type="entry name" value="Methyltransf_Zn-bd_dom_put_sf"/>
</dbReference>
<dbReference type="AlphaFoldDB" id="A0A1I6G9Z0"/>
<dbReference type="Pfam" id="PF08421">
    <property type="entry name" value="Methyltransf_13"/>
    <property type="match status" value="1"/>
</dbReference>
<dbReference type="Pfam" id="PF13489">
    <property type="entry name" value="Methyltransf_23"/>
    <property type="match status" value="1"/>
</dbReference>
<dbReference type="PANTHER" id="PTHR43861:SF5">
    <property type="entry name" value="BLL5978 PROTEIN"/>
    <property type="match status" value="1"/>
</dbReference>
<dbReference type="GO" id="GO:0032259">
    <property type="term" value="P:methylation"/>
    <property type="evidence" value="ECO:0007669"/>
    <property type="project" value="UniProtKB-KW"/>
</dbReference>
<dbReference type="SUPFAM" id="SSF53335">
    <property type="entry name" value="S-adenosyl-L-methionine-dependent methyltransferases"/>
    <property type="match status" value="1"/>
</dbReference>
<evidence type="ECO:0000313" key="4">
    <source>
        <dbReference type="Proteomes" id="UP000199478"/>
    </source>
</evidence>
<protein>
    <submittedName>
        <fullName evidence="3">Methyltransferase domain-containing protein</fullName>
    </submittedName>
</protein>
<feature type="domain" description="Methyltransferase putative zinc binding" evidence="1">
    <location>
        <begin position="13"/>
        <end position="73"/>
    </location>
</feature>